<organism evidence="1 2">
    <name type="scientific">Vespula maculifrons</name>
    <name type="common">Eastern yellow jacket</name>
    <name type="synonym">Wasp</name>
    <dbReference type="NCBI Taxonomy" id="7453"/>
    <lineage>
        <taxon>Eukaryota</taxon>
        <taxon>Metazoa</taxon>
        <taxon>Ecdysozoa</taxon>
        <taxon>Arthropoda</taxon>
        <taxon>Hexapoda</taxon>
        <taxon>Insecta</taxon>
        <taxon>Pterygota</taxon>
        <taxon>Neoptera</taxon>
        <taxon>Endopterygota</taxon>
        <taxon>Hymenoptera</taxon>
        <taxon>Apocrita</taxon>
        <taxon>Aculeata</taxon>
        <taxon>Vespoidea</taxon>
        <taxon>Vespidae</taxon>
        <taxon>Vespinae</taxon>
        <taxon>Vespula</taxon>
    </lineage>
</organism>
<gene>
    <name evidence="1" type="ORF">V1477_018104</name>
</gene>
<name>A0ABD2B1E6_VESMC</name>
<evidence type="ECO:0000313" key="1">
    <source>
        <dbReference type="EMBL" id="KAL2726290.1"/>
    </source>
</evidence>
<proteinExistence type="predicted"/>
<evidence type="ECO:0000313" key="2">
    <source>
        <dbReference type="Proteomes" id="UP001607303"/>
    </source>
</evidence>
<dbReference type="Proteomes" id="UP001607303">
    <property type="component" value="Unassembled WGS sequence"/>
</dbReference>
<sequence length="21" mass="2356">MYVLVGEHGVKTIRVLRAVNT</sequence>
<reference evidence="1 2" key="1">
    <citation type="journal article" date="2024" name="Ann. Entomol. Soc. Am.">
        <title>Genomic analyses of the southern and eastern yellowjacket wasps (Hymenoptera: Vespidae) reveal evolutionary signatures of social life.</title>
        <authorList>
            <person name="Catto M.A."/>
            <person name="Caine P.B."/>
            <person name="Orr S.E."/>
            <person name="Hunt B.G."/>
            <person name="Goodisman M.A.D."/>
        </authorList>
    </citation>
    <scope>NUCLEOTIDE SEQUENCE [LARGE SCALE GENOMIC DNA]</scope>
    <source>
        <strain evidence="1">232</strain>
        <tissue evidence="1">Head and thorax</tissue>
    </source>
</reference>
<protein>
    <submittedName>
        <fullName evidence="1">Uncharacterized protein</fullName>
    </submittedName>
</protein>
<comment type="caution">
    <text evidence="1">The sequence shown here is derived from an EMBL/GenBank/DDBJ whole genome shotgun (WGS) entry which is preliminary data.</text>
</comment>
<accession>A0ABD2B1E6</accession>
<dbReference type="AlphaFoldDB" id="A0ABD2B1E6"/>
<keyword evidence="2" id="KW-1185">Reference proteome</keyword>
<dbReference type="EMBL" id="JAYRBN010000109">
    <property type="protein sequence ID" value="KAL2726290.1"/>
    <property type="molecule type" value="Genomic_DNA"/>
</dbReference>